<feature type="chain" id="PRO_5030807893" evidence="1">
    <location>
        <begin position="22"/>
        <end position="97"/>
    </location>
</feature>
<organism evidence="2 3">
    <name type="scientific">Aquipseudomonas ullengensis</name>
    <dbReference type="NCBI Taxonomy" id="2759166"/>
    <lineage>
        <taxon>Bacteria</taxon>
        <taxon>Pseudomonadati</taxon>
        <taxon>Pseudomonadota</taxon>
        <taxon>Gammaproteobacteria</taxon>
        <taxon>Pseudomonadales</taxon>
        <taxon>Pseudomonadaceae</taxon>
        <taxon>Aquipseudomonas</taxon>
    </lineage>
</organism>
<proteinExistence type="predicted"/>
<dbReference type="AlphaFoldDB" id="A0A7W4LM88"/>
<reference evidence="2 3" key="1">
    <citation type="submission" date="2020-08" db="EMBL/GenBank/DDBJ databases">
        <authorList>
            <person name="Kim C.M."/>
        </authorList>
    </citation>
    <scope>NUCLEOTIDE SEQUENCE [LARGE SCALE GENOMIC DNA]</scope>
    <source>
        <strain evidence="2 3">UL070</strain>
    </source>
</reference>
<feature type="signal peptide" evidence="1">
    <location>
        <begin position="1"/>
        <end position="21"/>
    </location>
</feature>
<accession>A0A7W4LM88</accession>
<name>A0A7W4LM88_9GAMM</name>
<dbReference type="EMBL" id="JACJUD010000003">
    <property type="protein sequence ID" value="MBB2495728.1"/>
    <property type="molecule type" value="Genomic_DNA"/>
</dbReference>
<comment type="caution">
    <text evidence="2">The sequence shown here is derived from an EMBL/GenBank/DDBJ whole genome shotgun (WGS) entry which is preliminary data.</text>
</comment>
<dbReference type="Proteomes" id="UP000542720">
    <property type="component" value="Unassembled WGS sequence"/>
</dbReference>
<evidence type="ECO:0000313" key="3">
    <source>
        <dbReference type="Proteomes" id="UP000542720"/>
    </source>
</evidence>
<keyword evidence="1" id="KW-0732">Signal</keyword>
<protein>
    <submittedName>
        <fullName evidence="2">Uncharacterized protein</fullName>
    </submittedName>
</protein>
<evidence type="ECO:0000313" key="2">
    <source>
        <dbReference type="EMBL" id="MBB2495728.1"/>
    </source>
</evidence>
<gene>
    <name evidence="2" type="ORF">H3H51_11925</name>
</gene>
<sequence>MRIVATLVCALLLSPTLPSLAFAGSDCKDAGSASDVRDCLRDQDSDQKGKGNCNEKGNCDKAKGKSKDDYDNDDYLINCHEINSLTLRRECLDKRRD</sequence>
<evidence type="ECO:0000256" key="1">
    <source>
        <dbReference type="SAM" id="SignalP"/>
    </source>
</evidence>
<dbReference type="RefSeq" id="WP_183089251.1">
    <property type="nucleotide sequence ID" value="NZ_JACJUD010000003.1"/>
</dbReference>
<keyword evidence="3" id="KW-1185">Reference proteome</keyword>